<protein>
    <submittedName>
        <fullName evidence="3">Uncharacterized protein</fullName>
    </submittedName>
</protein>
<comment type="caution">
    <text evidence="3">The sequence shown here is derived from an EMBL/GenBank/DDBJ whole genome shotgun (WGS) entry which is preliminary data.</text>
</comment>
<sequence length="269" mass="28150">MTDQGPPLGDDEQALRVLLERAVPRLPDPATRLDKVRERLARRRRRRAAGGAVAAVVSLVAAGALLPDALRGAQERVPPAASPRAVTEPAGLRAAFPDLGGLVLRLPASWSALRLPDGVAQKSKTLPAGYVAGQPLRSYEEACSELRKPDGTGVLCEPLERLAPGSPLLTLWGLPGGRDGGQALPPGTAMERAREVPAGCRRMGATAYYTTTRATADPTTVLYATVCAGGPDPDRRAAEVRALLDSAAYDLSPPTEAPTPGPVLKGRGR</sequence>
<evidence type="ECO:0000256" key="2">
    <source>
        <dbReference type="SAM" id="Phobius"/>
    </source>
</evidence>
<accession>A0ABP3Q2S3</accession>
<feature type="region of interest" description="Disordered" evidence="1">
    <location>
        <begin position="249"/>
        <end position="269"/>
    </location>
</feature>
<proteinExistence type="predicted"/>
<keyword evidence="2" id="KW-1133">Transmembrane helix</keyword>
<organism evidence="3 4">
    <name type="scientific">Streptomyces crystallinus</name>
    <dbReference type="NCBI Taxonomy" id="68191"/>
    <lineage>
        <taxon>Bacteria</taxon>
        <taxon>Bacillati</taxon>
        <taxon>Actinomycetota</taxon>
        <taxon>Actinomycetes</taxon>
        <taxon>Kitasatosporales</taxon>
        <taxon>Streptomycetaceae</taxon>
        <taxon>Streptomyces</taxon>
    </lineage>
</organism>
<dbReference type="RefSeq" id="WP_344069114.1">
    <property type="nucleotide sequence ID" value="NZ_BAAACA010000003.1"/>
</dbReference>
<evidence type="ECO:0000313" key="3">
    <source>
        <dbReference type="EMBL" id="GAA0578701.1"/>
    </source>
</evidence>
<dbReference type="Proteomes" id="UP001500668">
    <property type="component" value="Unassembled WGS sequence"/>
</dbReference>
<keyword evidence="4" id="KW-1185">Reference proteome</keyword>
<feature type="transmembrane region" description="Helical" evidence="2">
    <location>
        <begin position="48"/>
        <end position="66"/>
    </location>
</feature>
<reference evidence="4" key="1">
    <citation type="journal article" date="2019" name="Int. J. Syst. Evol. Microbiol.">
        <title>The Global Catalogue of Microorganisms (GCM) 10K type strain sequencing project: providing services to taxonomists for standard genome sequencing and annotation.</title>
        <authorList>
            <consortium name="The Broad Institute Genomics Platform"/>
            <consortium name="The Broad Institute Genome Sequencing Center for Infectious Disease"/>
            <person name="Wu L."/>
            <person name="Ma J."/>
        </authorList>
    </citation>
    <scope>NUCLEOTIDE SEQUENCE [LARGE SCALE GENOMIC DNA]</scope>
    <source>
        <strain evidence="4">JCM 5067</strain>
    </source>
</reference>
<evidence type="ECO:0000256" key="1">
    <source>
        <dbReference type="SAM" id="MobiDB-lite"/>
    </source>
</evidence>
<evidence type="ECO:0000313" key="4">
    <source>
        <dbReference type="Proteomes" id="UP001500668"/>
    </source>
</evidence>
<keyword evidence="2" id="KW-0472">Membrane</keyword>
<dbReference type="EMBL" id="BAAACA010000003">
    <property type="protein sequence ID" value="GAA0578701.1"/>
    <property type="molecule type" value="Genomic_DNA"/>
</dbReference>
<keyword evidence="2" id="KW-0812">Transmembrane</keyword>
<name>A0ABP3Q2S3_9ACTN</name>
<gene>
    <name evidence="3" type="ORF">GCM10010394_04080</name>
</gene>